<dbReference type="HOGENOM" id="CLU_1716150_0_0_1"/>
<dbReference type="EnsemblPlants" id="OMERI03G12330.3">
    <property type="protein sequence ID" value="OMERI03G12330.3"/>
    <property type="gene ID" value="OMERI03G12330"/>
</dbReference>
<protein>
    <submittedName>
        <fullName evidence="1">Uncharacterized protein</fullName>
    </submittedName>
</protein>
<accession>A0A0E0CZ28</accession>
<dbReference type="Proteomes" id="UP000008021">
    <property type="component" value="Chromosome 3"/>
</dbReference>
<sequence length="153" mass="15786">MNGGVSQGAATRGFVEWKIAKLMVVVSCIVVTKISVGGGVSGGELWHASACRDLACFSANPCMHMCLHGAWILTRCRARAGEDWTTATTGGMASAPAEMIGRINGPQSTKETEGCGGPGTGVVHNGRNNDDIMVVALGAYSRADNGMAVFPSL</sequence>
<reference evidence="1" key="1">
    <citation type="submission" date="2015-04" db="UniProtKB">
        <authorList>
            <consortium name="EnsemblPlants"/>
        </authorList>
    </citation>
    <scope>IDENTIFICATION</scope>
</reference>
<evidence type="ECO:0000313" key="2">
    <source>
        <dbReference type="Proteomes" id="UP000008021"/>
    </source>
</evidence>
<proteinExistence type="predicted"/>
<reference evidence="1" key="2">
    <citation type="submission" date="2018-05" db="EMBL/GenBank/DDBJ databases">
        <title>OmerRS3 (Oryza meridionalis Reference Sequence Version 3).</title>
        <authorList>
            <person name="Zhang J."/>
            <person name="Kudrna D."/>
            <person name="Lee S."/>
            <person name="Talag J."/>
            <person name="Welchert J."/>
            <person name="Wing R.A."/>
        </authorList>
    </citation>
    <scope>NUCLEOTIDE SEQUENCE [LARGE SCALE GENOMIC DNA]</scope>
    <source>
        <strain evidence="1">cv. OR44</strain>
    </source>
</reference>
<evidence type="ECO:0000313" key="1">
    <source>
        <dbReference type="EnsemblPlants" id="OMERI03G12330.3"/>
    </source>
</evidence>
<keyword evidence="2" id="KW-1185">Reference proteome</keyword>
<organism evidence="1">
    <name type="scientific">Oryza meridionalis</name>
    <dbReference type="NCBI Taxonomy" id="40149"/>
    <lineage>
        <taxon>Eukaryota</taxon>
        <taxon>Viridiplantae</taxon>
        <taxon>Streptophyta</taxon>
        <taxon>Embryophyta</taxon>
        <taxon>Tracheophyta</taxon>
        <taxon>Spermatophyta</taxon>
        <taxon>Magnoliopsida</taxon>
        <taxon>Liliopsida</taxon>
        <taxon>Poales</taxon>
        <taxon>Poaceae</taxon>
        <taxon>BOP clade</taxon>
        <taxon>Oryzoideae</taxon>
        <taxon>Oryzeae</taxon>
        <taxon>Oryzinae</taxon>
        <taxon>Oryza</taxon>
    </lineage>
</organism>
<name>A0A0E0CZ28_9ORYZ</name>
<dbReference type="AlphaFoldDB" id="A0A0E0CZ28"/>
<dbReference type="Gramene" id="OMERI03G12330.3">
    <property type="protein sequence ID" value="OMERI03G12330.3"/>
    <property type="gene ID" value="OMERI03G12330"/>
</dbReference>